<dbReference type="RefSeq" id="WP_305102992.1">
    <property type="nucleotide sequence ID" value="NZ_JAUTWS010000005.1"/>
</dbReference>
<dbReference type="EMBL" id="JAUTWS010000005">
    <property type="protein sequence ID" value="MDO9708126.1"/>
    <property type="molecule type" value="Genomic_DNA"/>
</dbReference>
<dbReference type="Pfam" id="PF07589">
    <property type="entry name" value="PEP-CTERM"/>
    <property type="match status" value="1"/>
</dbReference>
<keyword evidence="3" id="KW-1185">Reference proteome</keyword>
<evidence type="ECO:0000259" key="1">
    <source>
        <dbReference type="Pfam" id="PF07589"/>
    </source>
</evidence>
<feature type="domain" description="Ice-binding protein C-terminal" evidence="1">
    <location>
        <begin position="154"/>
        <end position="177"/>
    </location>
</feature>
<evidence type="ECO:0000313" key="3">
    <source>
        <dbReference type="Proteomes" id="UP001243009"/>
    </source>
</evidence>
<organism evidence="2 3">
    <name type="scientific">Paracraurococcus lichenis</name>
    <dbReference type="NCBI Taxonomy" id="3064888"/>
    <lineage>
        <taxon>Bacteria</taxon>
        <taxon>Pseudomonadati</taxon>
        <taxon>Pseudomonadota</taxon>
        <taxon>Alphaproteobacteria</taxon>
        <taxon>Acetobacterales</taxon>
        <taxon>Roseomonadaceae</taxon>
        <taxon>Paracraurococcus</taxon>
    </lineage>
</organism>
<dbReference type="Proteomes" id="UP001243009">
    <property type="component" value="Unassembled WGS sequence"/>
</dbReference>
<gene>
    <name evidence="2" type="ORF">Q7A36_07225</name>
</gene>
<dbReference type="InterPro" id="IPR013424">
    <property type="entry name" value="Ice-binding_C"/>
</dbReference>
<sequence>MRSFTKTMRAMRHRGWLAGLALSLALLGAVPAARAGTITWILSNVSIYGTSVTGSFTVDSSTGALVSQDLALHVSTPPATFTHIDFADYYTFAVSNTVQYMELAVDPGLYPLGFADTTHATLDVWNDTNTLFGGPGCCAYGADPGSLFVRASTAVPEPASLALLGTAIGMAGAFHRRQPRA</sequence>
<accession>A0ABT9DW44</accession>
<dbReference type="NCBIfam" id="TIGR02595">
    <property type="entry name" value="PEP_CTERM"/>
    <property type="match status" value="1"/>
</dbReference>
<proteinExistence type="predicted"/>
<name>A0ABT9DW44_9PROT</name>
<comment type="caution">
    <text evidence="2">The sequence shown here is derived from an EMBL/GenBank/DDBJ whole genome shotgun (WGS) entry which is preliminary data.</text>
</comment>
<protein>
    <submittedName>
        <fullName evidence="2">PEP-CTERM sorting domain-containing protein</fullName>
    </submittedName>
</protein>
<reference evidence="2 3" key="1">
    <citation type="submission" date="2023-08" db="EMBL/GenBank/DDBJ databases">
        <title>The draft genome sequence of Paracraurococcus sp. LOR1-02.</title>
        <authorList>
            <person name="Kingkaew E."/>
            <person name="Tanasupawat S."/>
        </authorList>
    </citation>
    <scope>NUCLEOTIDE SEQUENCE [LARGE SCALE GENOMIC DNA]</scope>
    <source>
        <strain evidence="2 3">LOR1-02</strain>
    </source>
</reference>
<evidence type="ECO:0000313" key="2">
    <source>
        <dbReference type="EMBL" id="MDO9708126.1"/>
    </source>
</evidence>